<evidence type="ECO:0000256" key="2">
    <source>
        <dbReference type="SAM" id="MobiDB-lite"/>
    </source>
</evidence>
<dbReference type="Proteomes" id="UP001162483">
    <property type="component" value="Unassembled WGS sequence"/>
</dbReference>
<feature type="non-terminal residue" evidence="3">
    <location>
        <position position="131"/>
    </location>
</feature>
<evidence type="ECO:0008006" key="5">
    <source>
        <dbReference type="Google" id="ProtNLM"/>
    </source>
</evidence>
<dbReference type="SUPFAM" id="SSF49899">
    <property type="entry name" value="Concanavalin A-like lectins/glucanases"/>
    <property type="match status" value="1"/>
</dbReference>
<reference evidence="3" key="1">
    <citation type="submission" date="2023-05" db="EMBL/GenBank/DDBJ databases">
        <authorList>
            <person name="Stuckert A."/>
        </authorList>
    </citation>
    <scope>NUCLEOTIDE SEQUENCE</scope>
</reference>
<feature type="compositionally biased region" description="Pro residues" evidence="2">
    <location>
        <begin position="111"/>
        <end position="124"/>
    </location>
</feature>
<sequence>MKRKQLYSFFTSSGMGFEAFITSSGFLVVAVCTKKEYTTVILPDHCFCDSLWHSVTIVHIPGKRSLGFFGRSDVYIYVNGQLKVSAPLKFPSMSEPFTFCCIGSAGQKTNTPPPSQIPDPPVSPPCNTSRS</sequence>
<dbReference type="EMBL" id="CATNWA010016616">
    <property type="protein sequence ID" value="CAI9594083.1"/>
    <property type="molecule type" value="Genomic_DNA"/>
</dbReference>
<name>A0ABN9FBR8_9NEOB</name>
<evidence type="ECO:0000313" key="3">
    <source>
        <dbReference type="EMBL" id="CAI9594083.1"/>
    </source>
</evidence>
<keyword evidence="1" id="KW-0853">WD repeat</keyword>
<organism evidence="3 4">
    <name type="scientific">Staurois parvus</name>
    <dbReference type="NCBI Taxonomy" id="386267"/>
    <lineage>
        <taxon>Eukaryota</taxon>
        <taxon>Metazoa</taxon>
        <taxon>Chordata</taxon>
        <taxon>Craniata</taxon>
        <taxon>Vertebrata</taxon>
        <taxon>Euteleostomi</taxon>
        <taxon>Amphibia</taxon>
        <taxon>Batrachia</taxon>
        <taxon>Anura</taxon>
        <taxon>Neobatrachia</taxon>
        <taxon>Ranoidea</taxon>
        <taxon>Ranidae</taxon>
        <taxon>Staurois</taxon>
    </lineage>
</organism>
<accession>A0ABN9FBR8</accession>
<keyword evidence="4" id="KW-1185">Reference proteome</keyword>
<evidence type="ECO:0000313" key="4">
    <source>
        <dbReference type="Proteomes" id="UP001162483"/>
    </source>
</evidence>
<proteinExistence type="predicted"/>
<dbReference type="PANTHER" id="PTHR13743">
    <property type="entry name" value="BEIGE/BEACH-RELATED"/>
    <property type="match status" value="1"/>
</dbReference>
<dbReference type="PANTHER" id="PTHR13743:SF115">
    <property type="entry name" value="NEUROBEACHIN-LIKE PROTEIN 1"/>
    <property type="match status" value="1"/>
</dbReference>
<dbReference type="InterPro" id="IPR013320">
    <property type="entry name" value="ConA-like_dom_sf"/>
</dbReference>
<gene>
    <name evidence="3" type="ORF">SPARVUS_LOCUS11668726</name>
</gene>
<protein>
    <recommendedName>
        <fullName evidence="5">Laminin G domain-containing protein</fullName>
    </recommendedName>
</protein>
<comment type="caution">
    <text evidence="3">The sequence shown here is derived from an EMBL/GenBank/DDBJ whole genome shotgun (WGS) entry which is preliminary data.</text>
</comment>
<dbReference type="InterPro" id="IPR050865">
    <property type="entry name" value="BEACH_Domain"/>
</dbReference>
<evidence type="ECO:0000256" key="1">
    <source>
        <dbReference type="ARBA" id="ARBA00022574"/>
    </source>
</evidence>
<feature type="region of interest" description="Disordered" evidence="2">
    <location>
        <begin position="108"/>
        <end position="131"/>
    </location>
</feature>